<dbReference type="SUPFAM" id="SSF48097">
    <property type="entry name" value="Regulator of G-protein signaling, RGS"/>
    <property type="match status" value="1"/>
</dbReference>
<feature type="region of interest" description="Disordered" evidence="1">
    <location>
        <begin position="797"/>
        <end position="824"/>
    </location>
</feature>
<dbReference type="InterPro" id="IPR036305">
    <property type="entry name" value="RGS_sf"/>
</dbReference>
<comment type="caution">
    <text evidence="3">The sequence shown here is derived from an EMBL/GenBank/DDBJ whole genome shotgun (WGS) entry which is preliminary data.</text>
</comment>
<feature type="region of interest" description="Disordered" evidence="1">
    <location>
        <begin position="572"/>
        <end position="609"/>
    </location>
</feature>
<dbReference type="OrthoDB" id="196547at2759"/>
<feature type="region of interest" description="Disordered" evidence="1">
    <location>
        <begin position="1122"/>
        <end position="1197"/>
    </location>
</feature>
<accession>A0A9W8HPD0</accession>
<protein>
    <recommendedName>
        <fullName evidence="2">RGS domain-containing protein</fullName>
    </recommendedName>
</protein>
<evidence type="ECO:0000313" key="4">
    <source>
        <dbReference type="Proteomes" id="UP001140172"/>
    </source>
</evidence>
<evidence type="ECO:0000259" key="2">
    <source>
        <dbReference type="PROSITE" id="PS50132"/>
    </source>
</evidence>
<dbReference type="InterPro" id="IPR016137">
    <property type="entry name" value="RGS"/>
</dbReference>
<feature type="domain" description="RGS" evidence="2">
    <location>
        <begin position="260"/>
        <end position="380"/>
    </location>
</feature>
<gene>
    <name evidence="3" type="ORF">GGI15_001402</name>
</gene>
<feature type="compositionally biased region" description="Low complexity" evidence="1">
    <location>
        <begin position="1174"/>
        <end position="1194"/>
    </location>
</feature>
<dbReference type="InterPro" id="IPR044926">
    <property type="entry name" value="RGS_subdomain_2"/>
</dbReference>
<feature type="region of interest" description="Disordered" evidence="1">
    <location>
        <begin position="930"/>
        <end position="950"/>
    </location>
</feature>
<keyword evidence="4" id="KW-1185">Reference proteome</keyword>
<feature type="compositionally biased region" description="Low complexity" evidence="1">
    <location>
        <begin position="669"/>
        <end position="678"/>
    </location>
</feature>
<proteinExistence type="predicted"/>
<reference evidence="3" key="1">
    <citation type="submission" date="2022-07" db="EMBL/GenBank/DDBJ databases">
        <title>Phylogenomic reconstructions and comparative analyses of Kickxellomycotina fungi.</title>
        <authorList>
            <person name="Reynolds N.K."/>
            <person name="Stajich J.E."/>
            <person name="Barry K."/>
            <person name="Grigoriev I.V."/>
            <person name="Crous P."/>
            <person name="Smith M.E."/>
        </authorList>
    </citation>
    <scope>NUCLEOTIDE SEQUENCE</scope>
    <source>
        <strain evidence="3">BCRC 34489</strain>
    </source>
</reference>
<organism evidence="3 4">
    <name type="scientific">Coemansia interrupta</name>
    <dbReference type="NCBI Taxonomy" id="1126814"/>
    <lineage>
        <taxon>Eukaryota</taxon>
        <taxon>Fungi</taxon>
        <taxon>Fungi incertae sedis</taxon>
        <taxon>Zoopagomycota</taxon>
        <taxon>Kickxellomycotina</taxon>
        <taxon>Kickxellomycetes</taxon>
        <taxon>Kickxellales</taxon>
        <taxon>Kickxellaceae</taxon>
        <taxon>Coemansia</taxon>
    </lineage>
</organism>
<feature type="region of interest" description="Disordered" evidence="1">
    <location>
        <begin position="1234"/>
        <end position="1283"/>
    </location>
</feature>
<evidence type="ECO:0000313" key="3">
    <source>
        <dbReference type="EMBL" id="KAJ2786597.1"/>
    </source>
</evidence>
<dbReference type="PROSITE" id="PS50132">
    <property type="entry name" value="RGS"/>
    <property type="match status" value="1"/>
</dbReference>
<dbReference type="PANTHER" id="PTHR10845">
    <property type="entry name" value="REGULATOR OF G PROTEIN SIGNALING"/>
    <property type="match status" value="1"/>
</dbReference>
<dbReference type="PANTHER" id="PTHR10845:SF192">
    <property type="entry name" value="DOUBLE HIT, ISOFORM B"/>
    <property type="match status" value="1"/>
</dbReference>
<feature type="compositionally biased region" description="Low complexity" evidence="1">
    <location>
        <begin position="1131"/>
        <end position="1147"/>
    </location>
</feature>
<dbReference type="Gene3D" id="1.10.167.10">
    <property type="entry name" value="Regulator of G-protein Signalling 4, domain 2"/>
    <property type="match status" value="1"/>
</dbReference>
<dbReference type="CDD" id="cd07440">
    <property type="entry name" value="RGS"/>
    <property type="match status" value="1"/>
</dbReference>
<dbReference type="SMART" id="SM00315">
    <property type="entry name" value="RGS"/>
    <property type="match status" value="1"/>
</dbReference>
<dbReference type="Pfam" id="PF00615">
    <property type="entry name" value="RGS"/>
    <property type="match status" value="1"/>
</dbReference>
<feature type="region of interest" description="Disordered" evidence="1">
    <location>
        <begin position="528"/>
        <end position="553"/>
    </location>
</feature>
<evidence type="ECO:0000256" key="1">
    <source>
        <dbReference type="SAM" id="MobiDB-lite"/>
    </source>
</evidence>
<feature type="region of interest" description="Disordered" evidence="1">
    <location>
        <begin position="623"/>
        <end position="695"/>
    </location>
</feature>
<sequence>MVKRYIERQNLDASPLLGVEKYMSLNGQSGSAENIRLNVCVLSRDSMPARDSTCAPGNRPATQRSHLSAMSVMSPLVAPRTTGWSRVSGTGDAQCVRFSVTVAADGSTVEDLAHVIESAYSTQRHLDATRRRLQGGSLMDGPRGVAPLIICTALFKGRRPLLFGSSVQTVLKSGDTVTVYSDVGCDEHDDEDAADDADDENVRMLGGCSPASADSADGEFLFVPLATLPPTPGPSGRSSVAAVDTAAVGRVVSQAPLKARFVNVLVHPALLRAFLEFCALPSELALESLLFVLDVERFRHVQPSMARLLANYIFLTYVAANAPLRVNISAQMRSRIAWPFLAGWEYNPWVFDEILASVGFTLKKHTLLRFERSPVGLQALMSRADGGFSADEYTRALQFDGANDPMAAVAQQFAPDIDVAMWVNALDMTHVTTELAHLPDAFREQLLARVAMQFVGAVRAQSVCAGYFDLAGQIRALQKQRRIKKTRKIRSFFGDHPHEALLRAQLLAVVPPSSQRQAARAAVELVARRQKQQAARHVPAGPTHRRGGSEASSAYAERAILAVDSDSDLEDAQGHAWAHQALRRRREPSWSDSDSDGSATWPGEPAAGCDQTLSRALSMIGVAHGDSPESDASLSDGQRPSGVGSLGRRAHVLGTPAQHRRRRGDRLRSFFASSSAVDDAADARRGVSNDSSAGDTLASLDSAYAGAVGLAAMAELTPEQRHVLVRRRRKLRALLGEDVVVGGGGGGEAPADPPVTADPPATVDAPADEHQRVRAHWRRRKLKAVLGDVPAGVVTAYPGDRIAPGDASSDGGGDDAGDMQQQRRQRVRKLRRFFGQSLGADAARHVLAPVAEEDSAAASYEFIPLPRAAARSPAAEDAWRLSLAEGRPAVAGVDSAQQPFRAQFWVTADTSPDTPPATPGKRASLIARLRPRRGSAASPKPATAGSPGARRRLFSRMGERPAEPLPPRASSIRPLSPLPAISPNNLQASFERSVVALARLDEAAEPPALEPPPRLRSAHRHKHVVASALAPGAAQPVSTRSKPRNAFEGEVRRAASKTVHWFDHPADPPAAKASAEFGAMAIVLRSPAAQTRAVRSPVGLRAALPIAKNASVTAVGGRRACMPPALPPTKPVRLPAAGPRPRRAQSATGRPCVVCPPPTMRLSRSVDLPRRAEPSAAPPAAAASSSSSPPAGGPRVRRTRSLVLTAAPPSARRTRCATVVPARLELQRLLRTTRAHGRAAAHTPAPSEPSPPSRRAAQPASTRMSAPPVRSSMQRGTGALRRTRSCPARLAAPRWPRRCVPILPAVMRYLASANARRYCSLPALRRPNAGLLRSMSANVAPPSAAATAAAASSPYQRISMARLSANTHASALSMSMPSMASAAP</sequence>
<dbReference type="Proteomes" id="UP001140172">
    <property type="component" value="Unassembled WGS sequence"/>
</dbReference>
<dbReference type="EMBL" id="JANBUM010000053">
    <property type="protein sequence ID" value="KAJ2786597.1"/>
    <property type="molecule type" value="Genomic_DNA"/>
</dbReference>
<name>A0A9W8HPD0_9FUNG</name>